<dbReference type="RefSeq" id="WP_160485849.1">
    <property type="nucleotide sequence ID" value="NZ_WUBR01000002.1"/>
</dbReference>
<sequence length="565" mass="61406">MSLSPDQYRAQAQALASTGNIAGALELLDTALKEHSGIAPLANSAGNLAMKLPDADRAARYFGKAAELAPASTEFAINLAIALSAADRHAQALDALKPVEKDGMADARYCSVRASCSRATGNLADAELWYDRSIALNPAGARAVHGRARVALERGQAGAVQLFERALSLNQGDAEAWLGLAEALDAAGEQQRARQLAGQLVAQAPHWIAALRLLAQIRLAAGEDDFTSHLAEAEAKIPDNPAIAHEHIRMLEMHDRFEDAMEIAARAARRFPDNETFALLQASYAGIVGADDVAKGLFTRLASQNPNRWLLEARYLLGRGEYVQCGALLDKVIAADPLHINAWAVRDFLWRLTDDPRGEWLHGQDGLVQMVELPDGEAVLRDAVPLLHRLHDNSAFPLGQSLRGGTQTRGVLFDRAEPELQRLHDALVVALENYRSALPPLDPQHPLLRFRDAALFITSSWSVRLAGGGDFHAAHLHPDGIVSSALYCQLPDGLGENEDDEKAGYIELGRPPPKLRIDLEPRYTLRPQVGHLALFPSTLYHGTRPFSQGQRMTVAFDVQHKGSAE</sequence>
<dbReference type="EMBL" id="WUBR01000002">
    <property type="protein sequence ID" value="MWV28235.1"/>
    <property type="molecule type" value="Genomic_DNA"/>
</dbReference>
<accession>A0A844XFE5</accession>
<dbReference type="InterPro" id="IPR019734">
    <property type="entry name" value="TPR_rpt"/>
</dbReference>
<dbReference type="InterPro" id="IPR011990">
    <property type="entry name" value="TPR-like_helical_dom_sf"/>
</dbReference>
<dbReference type="Proteomes" id="UP000461409">
    <property type="component" value="Unassembled WGS sequence"/>
</dbReference>
<dbReference type="PANTHER" id="PTHR12558:SF13">
    <property type="entry name" value="CELL DIVISION CYCLE PROTEIN 27 HOMOLOG"/>
    <property type="match status" value="1"/>
</dbReference>
<evidence type="ECO:0000313" key="2">
    <source>
        <dbReference type="Proteomes" id="UP000461409"/>
    </source>
</evidence>
<gene>
    <name evidence="1" type="ORF">GRF63_09990</name>
</gene>
<evidence type="ECO:0000313" key="1">
    <source>
        <dbReference type="EMBL" id="MWV28235.1"/>
    </source>
</evidence>
<dbReference type="SMART" id="SM00028">
    <property type="entry name" value="TPR"/>
    <property type="match status" value="6"/>
</dbReference>
<name>A0A844XFE5_9SPHN</name>
<keyword evidence="2" id="KW-1185">Reference proteome</keyword>
<dbReference type="PANTHER" id="PTHR12558">
    <property type="entry name" value="CELL DIVISION CYCLE 16,23,27"/>
    <property type="match status" value="1"/>
</dbReference>
<dbReference type="SUPFAM" id="SSF48452">
    <property type="entry name" value="TPR-like"/>
    <property type="match status" value="1"/>
</dbReference>
<proteinExistence type="predicted"/>
<dbReference type="InterPro" id="IPR012668">
    <property type="entry name" value="CHP02466"/>
</dbReference>
<reference evidence="1 2" key="1">
    <citation type="submission" date="2019-12" db="EMBL/GenBank/DDBJ databases">
        <authorList>
            <person name="Lee S.D."/>
        </authorList>
    </citation>
    <scope>NUCLEOTIDE SEQUENCE [LARGE SCALE GENOMIC DNA]</scope>
    <source>
        <strain evidence="1 2">GH3-10</strain>
    </source>
</reference>
<reference evidence="1 2" key="2">
    <citation type="submission" date="2020-02" db="EMBL/GenBank/DDBJ databases">
        <title>Erythrobacter dongmakensis sp. nov., isolated from a tidal mudflat.</title>
        <authorList>
            <person name="Kim I.S."/>
        </authorList>
    </citation>
    <scope>NUCLEOTIDE SEQUENCE [LARGE SCALE GENOMIC DNA]</scope>
    <source>
        <strain evidence="1 2">GH3-10</strain>
    </source>
</reference>
<dbReference type="AlphaFoldDB" id="A0A844XFE5"/>
<dbReference type="Gene3D" id="2.60.120.620">
    <property type="entry name" value="q2cbj1_9rhob like domain"/>
    <property type="match status" value="1"/>
</dbReference>
<dbReference type="Pfam" id="PF13759">
    <property type="entry name" value="2OG-FeII_Oxy_5"/>
    <property type="match status" value="1"/>
</dbReference>
<dbReference type="Gene3D" id="1.25.40.10">
    <property type="entry name" value="Tetratricopeptide repeat domain"/>
    <property type="match status" value="3"/>
</dbReference>
<organism evidence="1 2">
    <name type="scientific">Aurantiacibacter rhizosphaerae</name>
    <dbReference type="NCBI Taxonomy" id="2691582"/>
    <lineage>
        <taxon>Bacteria</taxon>
        <taxon>Pseudomonadati</taxon>
        <taxon>Pseudomonadota</taxon>
        <taxon>Alphaproteobacteria</taxon>
        <taxon>Sphingomonadales</taxon>
        <taxon>Erythrobacteraceae</taxon>
        <taxon>Aurantiacibacter</taxon>
    </lineage>
</organism>
<dbReference type="Pfam" id="PF14559">
    <property type="entry name" value="TPR_19"/>
    <property type="match status" value="2"/>
</dbReference>
<comment type="caution">
    <text evidence="1">The sequence shown here is derived from an EMBL/GenBank/DDBJ whole genome shotgun (WGS) entry which is preliminary data.</text>
</comment>
<protein>
    <submittedName>
        <fullName evidence="1">Tetratricopeptide repeat protein</fullName>
    </submittedName>
</protein>